<accession>A0A498MF38</accession>
<organism evidence="2 3">
    <name type="scientific">Labeo rohita</name>
    <name type="common">Indian major carp</name>
    <name type="synonym">Cyprinus rohita</name>
    <dbReference type="NCBI Taxonomy" id="84645"/>
    <lineage>
        <taxon>Eukaryota</taxon>
        <taxon>Metazoa</taxon>
        <taxon>Chordata</taxon>
        <taxon>Craniata</taxon>
        <taxon>Vertebrata</taxon>
        <taxon>Euteleostomi</taxon>
        <taxon>Actinopterygii</taxon>
        <taxon>Neopterygii</taxon>
        <taxon>Teleostei</taxon>
        <taxon>Ostariophysi</taxon>
        <taxon>Cypriniformes</taxon>
        <taxon>Cyprinidae</taxon>
        <taxon>Labeoninae</taxon>
        <taxon>Labeonini</taxon>
        <taxon>Labeo</taxon>
    </lineage>
</organism>
<evidence type="ECO:0000256" key="1">
    <source>
        <dbReference type="SAM" id="Phobius"/>
    </source>
</evidence>
<keyword evidence="1" id="KW-0472">Membrane</keyword>
<dbReference type="Proteomes" id="UP000290572">
    <property type="component" value="Unassembled WGS sequence"/>
</dbReference>
<feature type="transmembrane region" description="Helical" evidence="1">
    <location>
        <begin position="27"/>
        <end position="45"/>
    </location>
</feature>
<evidence type="ECO:0000313" key="2">
    <source>
        <dbReference type="EMBL" id="RXN19661.1"/>
    </source>
</evidence>
<keyword evidence="1" id="KW-1133">Transmembrane helix</keyword>
<comment type="caution">
    <text evidence="2">The sequence shown here is derived from an EMBL/GenBank/DDBJ whole genome shotgun (WGS) entry which is preliminary data.</text>
</comment>
<dbReference type="AlphaFoldDB" id="A0A498MF38"/>
<sequence length="195" mass="22055">MAENNIIINDSTNSDGDLLYFAFEYEMVIEIPVMILTLIALGFLIKSRPAASVIEVVGSRGILFSNLDHLPPDIDLSLRQVLREEQCRLNFVQLYAVTPHSREASSLKHPASCVITMCDLHIEKHCCMISSASANSSMHVEYIDDLARKTYARKYVRMEIVFLVGPGYLAVLEPRQFLIPSMLDHLLESFPILRQ</sequence>
<proteinExistence type="predicted"/>
<evidence type="ECO:0000313" key="3">
    <source>
        <dbReference type="Proteomes" id="UP000290572"/>
    </source>
</evidence>
<keyword evidence="3" id="KW-1185">Reference proteome</keyword>
<gene>
    <name evidence="2" type="ORF">ROHU_025534</name>
</gene>
<name>A0A498MF38_LABRO</name>
<reference evidence="2 3" key="1">
    <citation type="submission" date="2018-03" db="EMBL/GenBank/DDBJ databases">
        <title>Draft genome sequence of Rohu Carp (Labeo rohita).</title>
        <authorList>
            <person name="Das P."/>
            <person name="Kushwaha B."/>
            <person name="Joshi C.G."/>
            <person name="Kumar D."/>
            <person name="Nagpure N.S."/>
            <person name="Sahoo L."/>
            <person name="Das S.P."/>
            <person name="Bit A."/>
            <person name="Patnaik S."/>
            <person name="Meher P.K."/>
            <person name="Jayasankar P."/>
            <person name="Koringa P.G."/>
            <person name="Patel N.V."/>
            <person name="Hinsu A.T."/>
            <person name="Kumar R."/>
            <person name="Pandey M."/>
            <person name="Agarwal S."/>
            <person name="Srivastava S."/>
            <person name="Singh M."/>
            <person name="Iquebal M.A."/>
            <person name="Jaiswal S."/>
            <person name="Angadi U.B."/>
            <person name="Kumar N."/>
            <person name="Raza M."/>
            <person name="Shah T.M."/>
            <person name="Rai A."/>
            <person name="Jena J.K."/>
        </authorList>
    </citation>
    <scope>NUCLEOTIDE SEQUENCE [LARGE SCALE GENOMIC DNA]</scope>
    <source>
        <strain evidence="2">DASCIFA01</strain>
        <tissue evidence="2">Testis</tissue>
    </source>
</reference>
<dbReference type="EMBL" id="QBIY01012660">
    <property type="protein sequence ID" value="RXN19661.1"/>
    <property type="molecule type" value="Genomic_DNA"/>
</dbReference>
<keyword evidence="1" id="KW-0812">Transmembrane</keyword>
<protein>
    <submittedName>
        <fullName evidence="2">Uncharacterized protein</fullName>
    </submittedName>
</protein>